<dbReference type="EMBL" id="JANPWB010000010">
    <property type="protein sequence ID" value="KAJ1141428.1"/>
    <property type="molecule type" value="Genomic_DNA"/>
</dbReference>
<evidence type="ECO:0000313" key="1">
    <source>
        <dbReference type="EMBL" id="KAJ1141428.1"/>
    </source>
</evidence>
<dbReference type="Proteomes" id="UP001066276">
    <property type="component" value="Chromosome 6"/>
</dbReference>
<evidence type="ECO:0000313" key="2">
    <source>
        <dbReference type="Proteomes" id="UP001066276"/>
    </source>
</evidence>
<dbReference type="AlphaFoldDB" id="A0AAV7QMS9"/>
<sequence>MALRTRYLVAEYHSVKPISTDRYDGQCNHSADIKDVTDVCVESPHHHIMAPVAAARRGRIVVPAPALVMVTMPRKDPLPQQRRATVRVTILGTPMPAPMQVSVRLVLSTLE</sequence>
<keyword evidence="2" id="KW-1185">Reference proteome</keyword>
<protein>
    <submittedName>
        <fullName evidence="1">Uncharacterized protein</fullName>
    </submittedName>
</protein>
<comment type="caution">
    <text evidence="1">The sequence shown here is derived from an EMBL/GenBank/DDBJ whole genome shotgun (WGS) entry which is preliminary data.</text>
</comment>
<proteinExistence type="predicted"/>
<organism evidence="1 2">
    <name type="scientific">Pleurodeles waltl</name>
    <name type="common">Iberian ribbed newt</name>
    <dbReference type="NCBI Taxonomy" id="8319"/>
    <lineage>
        <taxon>Eukaryota</taxon>
        <taxon>Metazoa</taxon>
        <taxon>Chordata</taxon>
        <taxon>Craniata</taxon>
        <taxon>Vertebrata</taxon>
        <taxon>Euteleostomi</taxon>
        <taxon>Amphibia</taxon>
        <taxon>Batrachia</taxon>
        <taxon>Caudata</taxon>
        <taxon>Salamandroidea</taxon>
        <taxon>Salamandridae</taxon>
        <taxon>Pleurodelinae</taxon>
        <taxon>Pleurodeles</taxon>
    </lineage>
</organism>
<name>A0AAV7QMS9_PLEWA</name>
<gene>
    <name evidence="1" type="ORF">NDU88_007761</name>
</gene>
<reference evidence="1" key="1">
    <citation type="journal article" date="2022" name="bioRxiv">
        <title>Sequencing and chromosome-scale assembly of the giantPleurodeles waltlgenome.</title>
        <authorList>
            <person name="Brown T."/>
            <person name="Elewa A."/>
            <person name="Iarovenko S."/>
            <person name="Subramanian E."/>
            <person name="Araus A.J."/>
            <person name="Petzold A."/>
            <person name="Susuki M."/>
            <person name="Suzuki K.-i.T."/>
            <person name="Hayashi T."/>
            <person name="Toyoda A."/>
            <person name="Oliveira C."/>
            <person name="Osipova E."/>
            <person name="Leigh N.D."/>
            <person name="Simon A."/>
            <person name="Yun M.H."/>
        </authorList>
    </citation>
    <scope>NUCLEOTIDE SEQUENCE</scope>
    <source>
        <strain evidence="1">20211129_DDA</strain>
        <tissue evidence="1">Liver</tissue>
    </source>
</reference>
<accession>A0AAV7QMS9</accession>